<dbReference type="PANTHER" id="PTHR42927">
    <property type="entry name" value="HELICASE SUPERFAMILY 1 AND 2 DOMAIN-CONTAINING PROTEIN"/>
    <property type="match status" value="1"/>
</dbReference>
<sequence length="1010" mass="117028">MDDREKRFEADIESYLITKGGYTKGDMSTYNKERAIDIAKLIDFIKATQPKQWERYERNYKDESEKKLYKRFNEEIETNGLIHVLRHGINDRGVKINIAYFRPETSLNEQVMELYKANILTCTRQFKYSTENENSIDMVLSLNGIPIVAIELKNQITGQSVQNAKMQFMYDRNPKELCFQLNRRFLIYFAVDLYEIAMTTQLKGKETYFLPFNQGSNGAGNVGGAGNPKNENGYVTSYLWESVLTKDVLMDIIQRYLHLSIEETNIIRAGKETKKISKKIIFPRYHQLDVVTKIVDDVKKNGSGDNYLIQHSAGSGKSNSIAWLSYRLSSLHNDNNDNVFTSVIVVTDRKVLDSQLQDTISSFDHTKGIIETIGEGKSSKDLRDAINDGKKIIITTLQKFPVIYKEIDDNTGKRFAIIVDEAHTSQTGNSARKLKTALADTEDSLREYAEIENKAEAEILDDEDKLVKEILSHGRHKNLSFFAFTATPKEKTLELFGQKYSDGTYHPYHVYSMKQAIEEGFILDVLKNYMTYKTCYKIAKDTTDNPKVPASKAMKTVRRYASLHPHNLQQKTAIILEQFRDITKNKIGGKAKAMVVTASRLHAVRYYHEFKSYIERKGYNDLDILVAFSGVVKDGTEEYTEEGMNKRKDGLTIKESQLKTEFHTENFNMLIVAEKYQTGFDEPLLHSMFIDKNLNGVKAVQTLSRLNRTCAGKEDTFILDFVNTKKEIEESFKPYYEATILDEEINVNLIYDTKTKLRHYKLYNNEDIEKFVKIHYKNGNQNATDLGKMTALLKPIVDRYKDLNEESRFEFKKTVRNFNKWYAYIIQIARMFDKELQKEYVFTAYLEKLLPRAIGKDIDLEDKLRLEFYKLEQTFKGDITLNPTIEDKTLINPKSIDVGGKTEDKDELLENIIIKINDRFKGIFTDGDKVIVETIYKRCVKGNKKLTQYAKKNDSEVFQQSIFPEIFKKIAQDCYIESMDSFGKLFEDKNFYDSVMKEIAKETYKNLRSR</sequence>
<comment type="caution">
    <text evidence="2">The sequence shown here is derived from an EMBL/GenBank/DDBJ whole genome shotgun (WGS) entry which is preliminary data.</text>
</comment>
<dbReference type="GO" id="GO:0004386">
    <property type="term" value="F:helicase activity"/>
    <property type="evidence" value="ECO:0007669"/>
    <property type="project" value="UniProtKB-KW"/>
</dbReference>
<reference evidence="2 3" key="1">
    <citation type="submission" date="2019-10" db="EMBL/GenBank/DDBJ databases">
        <title>The Genome Sequence of Clostridium tarantellae Isolated from Fish Brain.</title>
        <authorList>
            <person name="Bano L."/>
            <person name="Kiel M."/>
            <person name="Sales G."/>
            <person name="Doxey A.C."/>
            <person name="Mansfield M.J."/>
            <person name="Schiavone M."/>
            <person name="Rossetto O."/>
            <person name="Pirazzini M."/>
            <person name="Dobrindt U."/>
            <person name="Montecucco C."/>
        </authorList>
    </citation>
    <scope>NUCLEOTIDE SEQUENCE [LARGE SCALE GENOMIC DNA]</scope>
    <source>
        <strain evidence="2 3">DSM 3997</strain>
    </source>
</reference>
<dbReference type="AlphaFoldDB" id="A0A6I1MNC2"/>
<dbReference type="Pfam" id="PF22679">
    <property type="entry name" value="T1R_D3-like"/>
    <property type="match status" value="1"/>
</dbReference>
<dbReference type="InterPro" id="IPR055180">
    <property type="entry name" value="HsdR_RecA-like_helicase_dom_2"/>
</dbReference>
<protein>
    <submittedName>
        <fullName evidence="2">DEAD/DEAH box helicase</fullName>
    </submittedName>
</protein>
<dbReference type="Gene3D" id="3.40.50.300">
    <property type="entry name" value="P-loop containing nucleotide triphosphate hydrolases"/>
    <property type="match status" value="2"/>
</dbReference>
<proteinExistence type="predicted"/>
<accession>A0A6I1MNC2</accession>
<dbReference type="SUPFAM" id="SSF52540">
    <property type="entry name" value="P-loop containing nucleoside triphosphate hydrolases"/>
    <property type="match status" value="1"/>
</dbReference>
<dbReference type="PANTHER" id="PTHR42927:SF1">
    <property type="entry name" value="HELICASE SUPERFAMILY 1 AND 2 DOMAIN-CONTAINING PROTEIN"/>
    <property type="match status" value="1"/>
</dbReference>
<dbReference type="RefSeq" id="WP_327444651.1">
    <property type="nucleotide sequence ID" value="NZ_WHJC01000102.1"/>
</dbReference>
<evidence type="ECO:0000259" key="1">
    <source>
        <dbReference type="PROSITE" id="PS51192"/>
    </source>
</evidence>
<dbReference type="GO" id="GO:0009307">
    <property type="term" value="P:DNA restriction-modification system"/>
    <property type="evidence" value="ECO:0007669"/>
    <property type="project" value="UniProtKB-KW"/>
</dbReference>
<dbReference type="GO" id="GO:0003677">
    <property type="term" value="F:DNA binding"/>
    <property type="evidence" value="ECO:0007669"/>
    <property type="project" value="UniProtKB-KW"/>
</dbReference>
<evidence type="ECO:0000313" key="2">
    <source>
        <dbReference type="EMBL" id="MPQ43752.1"/>
    </source>
</evidence>
<dbReference type="EMBL" id="WHJC01000102">
    <property type="protein sequence ID" value="MPQ43752.1"/>
    <property type="molecule type" value="Genomic_DNA"/>
</dbReference>
<dbReference type="Pfam" id="PF18766">
    <property type="entry name" value="SWI2_SNF2"/>
    <property type="match status" value="1"/>
</dbReference>
<dbReference type="InterPro" id="IPR014001">
    <property type="entry name" value="Helicase_ATP-bd"/>
</dbReference>
<keyword evidence="3" id="KW-1185">Reference proteome</keyword>
<feature type="domain" description="Helicase ATP-binding" evidence="1">
    <location>
        <begin position="298"/>
        <end position="506"/>
    </location>
</feature>
<dbReference type="InterPro" id="IPR027417">
    <property type="entry name" value="P-loop_NTPase"/>
</dbReference>
<dbReference type="Proteomes" id="UP000430345">
    <property type="component" value="Unassembled WGS sequence"/>
</dbReference>
<keyword evidence="2" id="KW-0378">Hydrolase</keyword>
<dbReference type="PROSITE" id="PS51192">
    <property type="entry name" value="HELICASE_ATP_BIND_1"/>
    <property type="match status" value="1"/>
</dbReference>
<evidence type="ECO:0000313" key="3">
    <source>
        <dbReference type="Proteomes" id="UP000430345"/>
    </source>
</evidence>
<name>A0A6I1MNC2_9CLOT</name>
<organism evidence="2 3">
    <name type="scientific">Clostridium tarantellae</name>
    <dbReference type="NCBI Taxonomy" id="39493"/>
    <lineage>
        <taxon>Bacteria</taxon>
        <taxon>Bacillati</taxon>
        <taxon>Bacillota</taxon>
        <taxon>Clostridia</taxon>
        <taxon>Eubacteriales</taxon>
        <taxon>Clostridiaceae</taxon>
        <taxon>Clostridium</taxon>
    </lineage>
</organism>
<dbReference type="GO" id="GO:0009035">
    <property type="term" value="F:type I site-specific deoxyribonuclease activity"/>
    <property type="evidence" value="ECO:0007669"/>
    <property type="project" value="UniProtKB-EC"/>
</dbReference>
<dbReference type="Pfam" id="PF04313">
    <property type="entry name" value="HSDR_N"/>
    <property type="match status" value="1"/>
</dbReference>
<dbReference type="InterPro" id="IPR007409">
    <property type="entry name" value="Restrct_endonuc_type1_HsdR_N"/>
</dbReference>
<dbReference type="InterPro" id="IPR040980">
    <property type="entry name" value="SWI2_SNF2"/>
</dbReference>
<dbReference type="SMART" id="SM00487">
    <property type="entry name" value="DEXDc"/>
    <property type="match status" value="1"/>
</dbReference>
<keyword evidence="2" id="KW-0067">ATP-binding</keyword>
<keyword evidence="2" id="KW-0347">Helicase</keyword>
<dbReference type="Gene3D" id="3.90.1570.50">
    <property type="match status" value="1"/>
</dbReference>
<dbReference type="GO" id="GO:0005524">
    <property type="term" value="F:ATP binding"/>
    <property type="evidence" value="ECO:0007669"/>
    <property type="project" value="UniProtKB-KW"/>
</dbReference>
<keyword evidence="2" id="KW-0547">Nucleotide-binding</keyword>
<gene>
    <name evidence="2" type="ORF">GBZ86_08275</name>
</gene>